<dbReference type="Pfam" id="PF01435">
    <property type="entry name" value="Peptidase_M48"/>
    <property type="match status" value="1"/>
</dbReference>
<dbReference type="InterPro" id="IPR001915">
    <property type="entry name" value="Peptidase_M48"/>
</dbReference>
<evidence type="ECO:0000256" key="2">
    <source>
        <dbReference type="ARBA" id="ARBA00022723"/>
    </source>
</evidence>
<keyword evidence="2" id="KW-0479">Metal-binding</keyword>
<dbReference type="PANTHER" id="PTHR34978:SF3">
    <property type="entry name" value="SLR0241 PROTEIN"/>
    <property type="match status" value="1"/>
</dbReference>
<organism evidence="9 10">
    <name type="scientific">Streptosporangium brasiliense</name>
    <dbReference type="NCBI Taxonomy" id="47480"/>
    <lineage>
        <taxon>Bacteria</taxon>
        <taxon>Bacillati</taxon>
        <taxon>Actinomycetota</taxon>
        <taxon>Actinomycetes</taxon>
        <taxon>Streptosporangiales</taxon>
        <taxon>Streptosporangiaceae</taxon>
        <taxon>Streptosporangium</taxon>
    </lineage>
</organism>
<comment type="cofactor">
    <cofactor evidence="6">
        <name>Zn(2+)</name>
        <dbReference type="ChEBI" id="CHEBI:29105"/>
    </cofactor>
    <text evidence="6">Binds 1 zinc ion per subunit.</text>
</comment>
<dbReference type="RefSeq" id="WP_306873012.1">
    <property type="nucleotide sequence ID" value="NZ_JAUSRB010000002.1"/>
</dbReference>
<keyword evidence="10" id="KW-1185">Reference proteome</keyword>
<dbReference type="Gene3D" id="3.30.2010.10">
    <property type="entry name" value="Metalloproteases ('zincins'), catalytic domain"/>
    <property type="match status" value="1"/>
</dbReference>
<dbReference type="PANTHER" id="PTHR34978">
    <property type="entry name" value="POSSIBLE SENSOR-TRANSDUCER PROTEIN BLAR"/>
    <property type="match status" value="1"/>
</dbReference>
<keyword evidence="3 6" id="KW-0378">Hydrolase</keyword>
<evidence type="ECO:0000256" key="6">
    <source>
        <dbReference type="RuleBase" id="RU003983"/>
    </source>
</evidence>
<evidence type="ECO:0000259" key="8">
    <source>
        <dbReference type="Pfam" id="PF01435"/>
    </source>
</evidence>
<keyword evidence="5 6" id="KW-0482">Metalloprotease</keyword>
<sequence>MTAAVILVVYAVVAVVSLPRLLKRGEWAERAPRLAISVWLAACVSVIASVPLSALAAVIPADVIGHGLAEFFEVCAAMLSVEADLGFSGAGVALSGAALVVARVAYCGAAVLVRARRERRRHADMLTILGRHDGELGATVLDHDEAAAYCLPGRGGRTVITTAALRSLADEEVAAVLAHEQAHLRGRHHLVLTVTEAFARAFPRLPLFTRAKGEVARLIELLADDIAARRHRRIHIASALVRLATGRAPAFALGAGGETALTRVRRMLNPAAPLGRRERLAGLAAVVLLLAGPVTVAVEPGLRSFLAHHCHSISIF</sequence>
<evidence type="ECO:0000256" key="5">
    <source>
        <dbReference type="ARBA" id="ARBA00023049"/>
    </source>
</evidence>
<comment type="caution">
    <text evidence="9">The sequence shown here is derived from an EMBL/GenBank/DDBJ whole genome shotgun (WGS) entry which is preliminary data.</text>
</comment>
<evidence type="ECO:0000313" key="10">
    <source>
        <dbReference type="Proteomes" id="UP001230426"/>
    </source>
</evidence>
<dbReference type="Proteomes" id="UP001230426">
    <property type="component" value="Unassembled WGS sequence"/>
</dbReference>
<feature type="domain" description="Peptidase M48" evidence="8">
    <location>
        <begin position="137"/>
        <end position="198"/>
    </location>
</feature>
<dbReference type="CDD" id="cd07326">
    <property type="entry name" value="M56_BlaR1_MecR1_like"/>
    <property type="match status" value="1"/>
</dbReference>
<keyword evidence="7" id="KW-0812">Transmembrane</keyword>
<protein>
    <submittedName>
        <fullName evidence="9">Zn-dependent protease with chaperone function</fullName>
    </submittedName>
</protein>
<name>A0ABT9RJ05_9ACTN</name>
<dbReference type="GO" id="GO:0006508">
    <property type="term" value="P:proteolysis"/>
    <property type="evidence" value="ECO:0007669"/>
    <property type="project" value="UniProtKB-KW"/>
</dbReference>
<keyword evidence="4 6" id="KW-0862">Zinc</keyword>
<proteinExistence type="inferred from homology"/>
<comment type="similarity">
    <text evidence="6">Belongs to the peptidase M48 family.</text>
</comment>
<gene>
    <name evidence="9" type="ORF">J2S55_008543</name>
</gene>
<evidence type="ECO:0000313" key="9">
    <source>
        <dbReference type="EMBL" id="MDP9869277.1"/>
    </source>
</evidence>
<evidence type="ECO:0000256" key="4">
    <source>
        <dbReference type="ARBA" id="ARBA00022833"/>
    </source>
</evidence>
<keyword evidence="1 6" id="KW-0645">Protease</keyword>
<dbReference type="InterPro" id="IPR052173">
    <property type="entry name" value="Beta-lactam_resp_regulator"/>
</dbReference>
<feature type="transmembrane region" description="Helical" evidence="7">
    <location>
        <begin position="34"/>
        <end position="59"/>
    </location>
</feature>
<dbReference type="GO" id="GO:0008233">
    <property type="term" value="F:peptidase activity"/>
    <property type="evidence" value="ECO:0007669"/>
    <property type="project" value="UniProtKB-KW"/>
</dbReference>
<evidence type="ECO:0000256" key="3">
    <source>
        <dbReference type="ARBA" id="ARBA00022801"/>
    </source>
</evidence>
<feature type="transmembrane region" description="Helical" evidence="7">
    <location>
        <begin position="87"/>
        <end position="113"/>
    </location>
</feature>
<keyword evidence="7" id="KW-0472">Membrane</keyword>
<reference evidence="9 10" key="1">
    <citation type="submission" date="2023-07" db="EMBL/GenBank/DDBJ databases">
        <title>Sequencing the genomes of 1000 actinobacteria strains.</title>
        <authorList>
            <person name="Klenk H.-P."/>
        </authorList>
    </citation>
    <scope>NUCLEOTIDE SEQUENCE [LARGE SCALE GENOMIC DNA]</scope>
    <source>
        <strain evidence="9 10">DSM 44109</strain>
    </source>
</reference>
<feature type="transmembrane region" description="Helical" evidence="7">
    <location>
        <begin position="280"/>
        <end position="298"/>
    </location>
</feature>
<feature type="transmembrane region" description="Helical" evidence="7">
    <location>
        <begin position="6"/>
        <end position="22"/>
    </location>
</feature>
<accession>A0ABT9RJ05</accession>
<keyword evidence="7" id="KW-1133">Transmembrane helix</keyword>
<evidence type="ECO:0000256" key="1">
    <source>
        <dbReference type="ARBA" id="ARBA00022670"/>
    </source>
</evidence>
<dbReference type="EMBL" id="JAUSRB010000002">
    <property type="protein sequence ID" value="MDP9869277.1"/>
    <property type="molecule type" value="Genomic_DNA"/>
</dbReference>
<evidence type="ECO:0000256" key="7">
    <source>
        <dbReference type="SAM" id="Phobius"/>
    </source>
</evidence>